<protein>
    <submittedName>
        <fullName evidence="3">Ferredoxin</fullName>
    </submittedName>
</protein>
<evidence type="ECO:0000256" key="1">
    <source>
        <dbReference type="SAM" id="MobiDB-lite"/>
    </source>
</evidence>
<dbReference type="SUPFAM" id="SSF54292">
    <property type="entry name" value="2Fe-2S ferredoxin-like"/>
    <property type="match status" value="1"/>
</dbReference>
<feature type="region of interest" description="Disordered" evidence="1">
    <location>
        <begin position="97"/>
        <end position="123"/>
    </location>
</feature>
<dbReference type="AlphaFoldDB" id="A0A6J4R3T2"/>
<dbReference type="InterPro" id="IPR012675">
    <property type="entry name" value="Beta-grasp_dom_sf"/>
</dbReference>
<proteinExistence type="predicted"/>
<dbReference type="Gene3D" id="3.10.20.30">
    <property type="match status" value="1"/>
</dbReference>
<accession>A0A6J4R3T2</accession>
<organism evidence="3">
    <name type="scientific">uncultured Rubrobacteraceae bacterium</name>
    <dbReference type="NCBI Taxonomy" id="349277"/>
    <lineage>
        <taxon>Bacteria</taxon>
        <taxon>Bacillati</taxon>
        <taxon>Actinomycetota</taxon>
        <taxon>Rubrobacteria</taxon>
        <taxon>Rubrobacterales</taxon>
        <taxon>Rubrobacteraceae</taxon>
        <taxon>environmental samples</taxon>
    </lineage>
</organism>
<dbReference type="InterPro" id="IPR036010">
    <property type="entry name" value="2Fe-2S_ferredoxin-like_sf"/>
</dbReference>
<name>A0A6J4R3T2_9ACTN</name>
<evidence type="ECO:0000259" key="2">
    <source>
        <dbReference type="Pfam" id="PF00111"/>
    </source>
</evidence>
<gene>
    <name evidence="3" type="ORF">AVDCRST_MAG28-3432</name>
</gene>
<dbReference type="CDD" id="cd00207">
    <property type="entry name" value="fer2"/>
    <property type="match status" value="1"/>
</dbReference>
<dbReference type="Pfam" id="PF00111">
    <property type="entry name" value="Fer2"/>
    <property type="match status" value="1"/>
</dbReference>
<evidence type="ECO:0000313" key="3">
    <source>
        <dbReference type="EMBL" id="CAA9461938.1"/>
    </source>
</evidence>
<reference evidence="3" key="1">
    <citation type="submission" date="2020-02" db="EMBL/GenBank/DDBJ databases">
        <authorList>
            <person name="Meier V. D."/>
        </authorList>
    </citation>
    <scope>NUCLEOTIDE SEQUENCE</scope>
    <source>
        <strain evidence="3">AVDCRST_MAG28</strain>
    </source>
</reference>
<feature type="domain" description="2Fe-2S ferredoxin-type" evidence="2">
    <location>
        <begin position="11"/>
        <end position="81"/>
    </location>
</feature>
<dbReference type="GO" id="GO:0051536">
    <property type="term" value="F:iron-sulfur cluster binding"/>
    <property type="evidence" value="ECO:0007669"/>
    <property type="project" value="InterPro"/>
</dbReference>
<dbReference type="InterPro" id="IPR001041">
    <property type="entry name" value="2Fe-2S_ferredoxin-type"/>
</dbReference>
<sequence>MPKLEVEGVGAFDVEDGKRLVLAIEEDASVDILHRCGAYAKCTTCRVEYVEGEPEQMTQAEREILQTKNLAGQVRLSCQILCDHDMKIHVPMTVTSMGLDGPGSKPEPCITPEPEWVEKEKTA</sequence>
<dbReference type="EMBL" id="CADCVE010000089">
    <property type="protein sequence ID" value="CAA9461938.1"/>
    <property type="molecule type" value="Genomic_DNA"/>
</dbReference>